<protein>
    <submittedName>
        <fullName evidence="2">Uncharacterized protein</fullName>
    </submittedName>
</protein>
<sequence>NYKAHLARHDNEEYDLAVKVKKTSNESSFENLSEKSRGFDDDSNTGSDVNLSLLQNFKENSNTGSDENLSIPTNFEEDCYRGSDENLPLPQKSIEKIFITEDDHCIVKQEPDDSDDNLRDLSNDETEKITSLSDFVPGKRMKRNSTYDTPKLAVKEEPVDNDEERDPFQIANT</sequence>
<feature type="compositionally biased region" description="Basic and acidic residues" evidence="1">
    <location>
        <begin position="108"/>
        <end position="128"/>
    </location>
</feature>
<proteinExistence type="predicted"/>
<accession>A0AAN8WWV2</accession>
<dbReference type="EMBL" id="JAXCGZ010012475">
    <property type="protein sequence ID" value="KAK7073557.1"/>
    <property type="molecule type" value="Genomic_DNA"/>
</dbReference>
<organism evidence="2 3">
    <name type="scientific">Halocaridina rubra</name>
    <name type="common">Hawaiian red shrimp</name>
    <dbReference type="NCBI Taxonomy" id="373956"/>
    <lineage>
        <taxon>Eukaryota</taxon>
        <taxon>Metazoa</taxon>
        <taxon>Ecdysozoa</taxon>
        <taxon>Arthropoda</taxon>
        <taxon>Crustacea</taxon>
        <taxon>Multicrustacea</taxon>
        <taxon>Malacostraca</taxon>
        <taxon>Eumalacostraca</taxon>
        <taxon>Eucarida</taxon>
        <taxon>Decapoda</taxon>
        <taxon>Pleocyemata</taxon>
        <taxon>Caridea</taxon>
        <taxon>Atyoidea</taxon>
        <taxon>Atyidae</taxon>
        <taxon>Halocaridina</taxon>
    </lineage>
</organism>
<gene>
    <name evidence="2" type="ORF">SK128_012134</name>
</gene>
<comment type="caution">
    <text evidence="2">The sequence shown here is derived from an EMBL/GenBank/DDBJ whole genome shotgun (WGS) entry which is preliminary data.</text>
</comment>
<evidence type="ECO:0000313" key="3">
    <source>
        <dbReference type="Proteomes" id="UP001381693"/>
    </source>
</evidence>
<keyword evidence="3" id="KW-1185">Reference proteome</keyword>
<feature type="non-terminal residue" evidence="2">
    <location>
        <position position="1"/>
    </location>
</feature>
<dbReference type="Proteomes" id="UP001381693">
    <property type="component" value="Unassembled WGS sequence"/>
</dbReference>
<name>A0AAN8WWV2_HALRR</name>
<dbReference type="AlphaFoldDB" id="A0AAN8WWV2"/>
<evidence type="ECO:0000256" key="1">
    <source>
        <dbReference type="SAM" id="MobiDB-lite"/>
    </source>
</evidence>
<feature type="region of interest" description="Disordered" evidence="1">
    <location>
        <begin position="108"/>
        <end position="173"/>
    </location>
</feature>
<evidence type="ECO:0000313" key="2">
    <source>
        <dbReference type="EMBL" id="KAK7073557.1"/>
    </source>
</evidence>
<feature type="region of interest" description="Disordered" evidence="1">
    <location>
        <begin position="22"/>
        <end position="48"/>
    </location>
</feature>
<reference evidence="2 3" key="1">
    <citation type="submission" date="2023-11" db="EMBL/GenBank/DDBJ databases">
        <title>Halocaridina rubra genome assembly.</title>
        <authorList>
            <person name="Smith C."/>
        </authorList>
    </citation>
    <scope>NUCLEOTIDE SEQUENCE [LARGE SCALE GENOMIC DNA]</scope>
    <source>
        <strain evidence="2">EP-1</strain>
        <tissue evidence="2">Whole</tissue>
    </source>
</reference>